<organism evidence="1 2">
    <name type="scientific">Clostridium uliginosum</name>
    <dbReference type="NCBI Taxonomy" id="119641"/>
    <lineage>
        <taxon>Bacteria</taxon>
        <taxon>Bacillati</taxon>
        <taxon>Bacillota</taxon>
        <taxon>Clostridia</taxon>
        <taxon>Eubacteriales</taxon>
        <taxon>Clostridiaceae</taxon>
        <taxon>Clostridium</taxon>
    </lineage>
</organism>
<accession>A0A1I1I654</accession>
<dbReference type="EMBL" id="FOMG01000002">
    <property type="protein sequence ID" value="SFC31505.1"/>
    <property type="molecule type" value="Genomic_DNA"/>
</dbReference>
<evidence type="ECO:0000313" key="2">
    <source>
        <dbReference type="Proteomes" id="UP000199263"/>
    </source>
</evidence>
<evidence type="ECO:0000313" key="1">
    <source>
        <dbReference type="EMBL" id="SFC31505.1"/>
    </source>
</evidence>
<dbReference type="GO" id="GO:0042834">
    <property type="term" value="F:peptidoglycan binding"/>
    <property type="evidence" value="ECO:0007669"/>
    <property type="project" value="InterPro"/>
</dbReference>
<dbReference type="RefSeq" id="WP_090088396.1">
    <property type="nucleotide sequence ID" value="NZ_FOMG01000002.1"/>
</dbReference>
<protein>
    <recommendedName>
        <fullName evidence="3">Sporulation related domain-containing protein</fullName>
    </recommendedName>
</protein>
<dbReference type="Proteomes" id="UP000199263">
    <property type="component" value="Unassembled WGS sequence"/>
</dbReference>
<sequence>MRYTRYEYKKHGKIKFLCTIAIIAGLSIIIGLCFSKSVFKGKSNSNNLNQSVSVTNNEDFIALQYGYYAKKENAEAIIKNIPSKYNTYIVEEEGKYRVIIGLYLQQDGLNELEKLTSQGINLVKVNFRIPNNNLENKKIAEIIEGFLKISNKLEESEVKSIKTYEYKAWCLEIINSENSDDFKELKLIGEYVNNLPEKIDKTNVDINLKYFYEIIKKYKV</sequence>
<name>A0A1I1I654_9CLOT</name>
<dbReference type="SUPFAM" id="SSF110997">
    <property type="entry name" value="Sporulation related repeat"/>
    <property type="match status" value="1"/>
</dbReference>
<dbReference type="STRING" id="119641.SAMN05421842_102134"/>
<reference evidence="1 2" key="1">
    <citation type="submission" date="2016-10" db="EMBL/GenBank/DDBJ databases">
        <authorList>
            <person name="de Groot N.N."/>
        </authorList>
    </citation>
    <scope>NUCLEOTIDE SEQUENCE [LARGE SCALE GENOMIC DNA]</scope>
    <source>
        <strain evidence="1 2">DSM 12992</strain>
    </source>
</reference>
<dbReference type="InterPro" id="IPR036680">
    <property type="entry name" value="SPOR-like_sf"/>
</dbReference>
<gene>
    <name evidence="1" type="ORF">SAMN05421842_102134</name>
</gene>
<dbReference type="AlphaFoldDB" id="A0A1I1I654"/>
<dbReference type="OrthoDB" id="1936130at2"/>
<evidence type="ECO:0008006" key="3">
    <source>
        <dbReference type="Google" id="ProtNLM"/>
    </source>
</evidence>
<keyword evidence="2" id="KW-1185">Reference proteome</keyword>
<proteinExistence type="predicted"/>